<dbReference type="EMBL" id="AOGT01000493">
    <property type="protein sequence ID" value="EMG49789.1"/>
    <property type="molecule type" value="Genomic_DNA"/>
</dbReference>
<dbReference type="eggNOG" id="KOG2920">
    <property type="taxonomic scope" value="Eukaryota"/>
</dbReference>
<proteinExistence type="inferred from homology"/>
<organism evidence="11 12">
    <name type="scientific">Candida maltosa (strain Xu316)</name>
    <name type="common">Yeast</name>
    <dbReference type="NCBI Taxonomy" id="1245528"/>
    <lineage>
        <taxon>Eukaryota</taxon>
        <taxon>Fungi</taxon>
        <taxon>Dikarya</taxon>
        <taxon>Ascomycota</taxon>
        <taxon>Saccharomycotina</taxon>
        <taxon>Pichiomycetes</taxon>
        <taxon>Debaryomycetaceae</taxon>
        <taxon>Candida/Lodderomyces clade</taxon>
        <taxon>Candida</taxon>
    </lineage>
</organism>
<dbReference type="STRING" id="1245528.M3K4V2"/>
<dbReference type="GO" id="GO:0005634">
    <property type="term" value="C:nucleus"/>
    <property type="evidence" value="ECO:0007669"/>
    <property type="project" value="UniProtKB-SubCell"/>
</dbReference>
<comment type="similarity">
    <text evidence="9">Belongs to the methyltransferase superfamily. METTL18 family.</text>
</comment>
<evidence type="ECO:0000256" key="3">
    <source>
        <dbReference type="ARBA" id="ARBA00012533"/>
    </source>
</evidence>
<keyword evidence="7" id="KW-0949">S-adenosyl-L-methionine</keyword>
<keyword evidence="4" id="KW-0963">Cytoplasm</keyword>
<comment type="subcellular location">
    <subcellularLocation>
        <location evidence="2">Cytoplasm</location>
    </subcellularLocation>
    <subcellularLocation>
        <location evidence="1">Nucleus</location>
    </subcellularLocation>
</comment>
<evidence type="ECO:0000256" key="9">
    <source>
        <dbReference type="ARBA" id="ARBA00038126"/>
    </source>
</evidence>
<keyword evidence="5" id="KW-0489">Methyltransferase</keyword>
<dbReference type="Proteomes" id="UP000011777">
    <property type="component" value="Unassembled WGS sequence"/>
</dbReference>
<reference evidence="11 12" key="1">
    <citation type="submission" date="2013-02" db="EMBL/GenBank/DDBJ databases">
        <title>Genome sequence of Candida maltosa Xu316, a potential industrial strain for xylitol and ethanol production.</title>
        <authorList>
            <person name="Yu J."/>
            <person name="Wang Q."/>
            <person name="Geng X."/>
            <person name="Bao W."/>
            <person name="He P."/>
            <person name="Cai J."/>
        </authorList>
    </citation>
    <scope>NUCLEOTIDE SEQUENCE [LARGE SCALE GENOMIC DNA]</scope>
    <source>
        <strain evidence="12">Xu316</strain>
    </source>
</reference>
<dbReference type="GO" id="GO:0032259">
    <property type="term" value="P:methylation"/>
    <property type="evidence" value="ECO:0007669"/>
    <property type="project" value="UniProtKB-KW"/>
</dbReference>
<evidence type="ECO:0000256" key="10">
    <source>
        <dbReference type="SAM" id="MobiDB-lite"/>
    </source>
</evidence>
<keyword evidence="6" id="KW-0808">Transferase</keyword>
<name>M3K4V2_CANMX</name>
<dbReference type="PANTHER" id="PTHR14614:SF39">
    <property type="entry name" value="HISTIDINE PROTEIN METHYLTRANSFERASE 1 HOMOLOG"/>
    <property type="match status" value="1"/>
</dbReference>
<protein>
    <recommendedName>
        <fullName evidence="3">protein-histidine N-methyltransferase</fullName>
        <ecNumber evidence="3">2.1.1.85</ecNumber>
    </recommendedName>
</protein>
<dbReference type="OMA" id="ADVKFQM"/>
<evidence type="ECO:0000313" key="12">
    <source>
        <dbReference type="Proteomes" id="UP000011777"/>
    </source>
</evidence>
<evidence type="ECO:0000256" key="2">
    <source>
        <dbReference type="ARBA" id="ARBA00004496"/>
    </source>
</evidence>
<feature type="region of interest" description="Disordered" evidence="10">
    <location>
        <begin position="1"/>
        <end position="37"/>
    </location>
</feature>
<keyword evidence="12" id="KW-1185">Reference proteome</keyword>
<dbReference type="HOGENOM" id="CLU_038704_1_1_1"/>
<evidence type="ECO:0000256" key="6">
    <source>
        <dbReference type="ARBA" id="ARBA00022679"/>
    </source>
</evidence>
<evidence type="ECO:0000256" key="5">
    <source>
        <dbReference type="ARBA" id="ARBA00022603"/>
    </source>
</evidence>
<dbReference type="Gene3D" id="3.40.50.150">
    <property type="entry name" value="Vaccinia Virus protein VP39"/>
    <property type="match status" value="1"/>
</dbReference>
<dbReference type="InterPro" id="IPR019410">
    <property type="entry name" value="Methyltransf_16"/>
</dbReference>
<dbReference type="PANTHER" id="PTHR14614">
    <property type="entry name" value="HEPATOCELLULAR CARCINOMA-ASSOCIATED ANTIGEN"/>
    <property type="match status" value="1"/>
</dbReference>
<dbReference type="InterPro" id="IPR029063">
    <property type="entry name" value="SAM-dependent_MTases_sf"/>
</dbReference>
<evidence type="ECO:0000256" key="1">
    <source>
        <dbReference type="ARBA" id="ARBA00004123"/>
    </source>
</evidence>
<dbReference type="OrthoDB" id="1723750at2759"/>
<evidence type="ECO:0000256" key="4">
    <source>
        <dbReference type="ARBA" id="ARBA00022490"/>
    </source>
</evidence>
<dbReference type="GO" id="GO:0018064">
    <property type="term" value="F:protein-L-histidine N-tele-methyltransferase activity"/>
    <property type="evidence" value="ECO:0007669"/>
    <property type="project" value="UniProtKB-EC"/>
</dbReference>
<dbReference type="GO" id="GO:0005737">
    <property type="term" value="C:cytoplasm"/>
    <property type="evidence" value="ECO:0007669"/>
    <property type="project" value="UniProtKB-SubCell"/>
</dbReference>
<evidence type="ECO:0000256" key="7">
    <source>
        <dbReference type="ARBA" id="ARBA00022691"/>
    </source>
</evidence>
<evidence type="ECO:0000313" key="11">
    <source>
        <dbReference type="EMBL" id="EMG49789.1"/>
    </source>
</evidence>
<keyword evidence="8" id="KW-0539">Nucleus</keyword>
<evidence type="ECO:0000256" key="8">
    <source>
        <dbReference type="ARBA" id="ARBA00023242"/>
    </source>
</evidence>
<gene>
    <name evidence="11" type="ORF">G210_5372</name>
</gene>
<accession>M3K4V2</accession>
<dbReference type="AlphaFoldDB" id="M3K4V2"/>
<sequence>MSFSFGFTKDDFSDDELDESSHIQPTVPSTTQTQPNKGDYLESLTILDENLPKKHSLDSILDTLKDVRLTFDNYTTTGQNIIYRRELFDVKHQIMMEADNQNSKLSELLIDENNNDLQKNVYEGGFKSWECAYDTVDKLSQLIDQGKLTSSSILEFGCGTALPSCFILMKKIQSKNTDPLRLTLSDFNFDVLRLVTLPNILIHWASTLPVEQLHSLTTTENDQRFSNDELSLTPALIEQFKKDLRQYNIELSFISGSWGKQFNEIISGDNVDLIISSETIYSPESLPIVAESIKQILTNSNADSSLAIVAAKNIYFGVGGSLVEFLNYFNQIKSAEFTVTVEEVNDAQLKRSLVYINYSS</sequence>
<dbReference type="EC" id="2.1.1.85" evidence="3"/>
<comment type="caution">
    <text evidence="11">The sequence shown here is derived from an EMBL/GenBank/DDBJ whole genome shotgun (WGS) entry which is preliminary data.</text>
</comment>
<feature type="compositionally biased region" description="Low complexity" evidence="10">
    <location>
        <begin position="24"/>
        <end position="35"/>
    </location>
</feature>